<feature type="transmembrane region" description="Helical" evidence="6">
    <location>
        <begin position="324"/>
        <end position="346"/>
    </location>
</feature>
<evidence type="ECO:0000256" key="3">
    <source>
        <dbReference type="ARBA" id="ARBA00022692"/>
    </source>
</evidence>
<dbReference type="EMBL" id="JPIT01000008">
    <property type="protein sequence ID" value="KIO46922.1"/>
    <property type="molecule type" value="Genomic_DNA"/>
</dbReference>
<keyword evidence="3 6" id="KW-0812">Transmembrane</keyword>
<keyword evidence="4 6" id="KW-1133">Transmembrane helix</keyword>
<feature type="transmembrane region" description="Helical" evidence="6">
    <location>
        <begin position="115"/>
        <end position="137"/>
    </location>
</feature>
<reference evidence="7 8" key="1">
    <citation type="submission" date="2014-07" db="EMBL/GenBank/DDBJ databases">
        <title>Porphyromonadaceae bacterium OUH 334697 = ATCC BAA-2682 = DSM 28341 draft genome.</title>
        <authorList>
            <person name="Sydenham T.V."/>
            <person name="Hasman H."/>
            <person name="Justesen U.S."/>
        </authorList>
    </citation>
    <scope>NUCLEOTIDE SEQUENCE [LARGE SCALE GENOMIC DNA]</scope>
    <source>
        <strain evidence="7 8">OUH 334697</strain>
    </source>
</reference>
<dbReference type="RefSeq" id="WP_041502338.1">
    <property type="nucleotide sequence ID" value="NZ_JPIT01000008.1"/>
</dbReference>
<comment type="caution">
    <text evidence="7">The sequence shown here is derived from an EMBL/GenBank/DDBJ whole genome shotgun (WGS) entry which is preliminary data.</text>
</comment>
<feature type="transmembrane region" description="Helical" evidence="6">
    <location>
        <begin position="40"/>
        <end position="61"/>
    </location>
</feature>
<feature type="transmembrane region" description="Helical" evidence="6">
    <location>
        <begin position="12"/>
        <end position="34"/>
    </location>
</feature>
<dbReference type="PANTHER" id="PTHR30250">
    <property type="entry name" value="PST FAMILY PREDICTED COLANIC ACID TRANSPORTER"/>
    <property type="match status" value="1"/>
</dbReference>
<sequence>MALPRILRNSGLYSFVSFLQKGAAFFLLPVYTAYLTPEDYGTLSVIQALVSFFSIFLLLSLDGAASRFHFFSEDKYFRAKIWGTILLLVLGNSIVLGGILIIFNRWLVEPFAKGIPFYPLIFLALLATILSPLYLFFQRWLQVTQQGGRYVVNMLLNFIVLTTLNIVALVVFKQGVLGWMYATLITSILFFLYSLIVFVPNVRFEPNKTIITDAYKYSLPLLPHTVSSWFMSMMDRVLINNFLGTAKTGLYSVGYQFGSVVGIITSSVNQAFSPWFMERVQRDRQNLSDIYVFAECAITGYCFLAFVISFFSPEVIRIMTSATYYLAWKPVVFISFGQVFLGLYFFLSMPLWLKRTKYVFLVTLVSALTSVTLNYLFIPIWGIMGAAIALCVSLFICSAWSLYLSLKVEPDIIFPWLKMYLEVFLFLLLSVSVFGIESLFECWSIKLIIKLLVAISLLIGLIIRYRKQFLLMRNIVRKN</sequence>
<evidence type="ECO:0000256" key="1">
    <source>
        <dbReference type="ARBA" id="ARBA00004651"/>
    </source>
</evidence>
<dbReference type="AlphaFoldDB" id="A0AB34R9S3"/>
<feature type="transmembrane region" description="Helical" evidence="6">
    <location>
        <begin position="81"/>
        <end position="103"/>
    </location>
</feature>
<dbReference type="Proteomes" id="UP000031937">
    <property type="component" value="Unassembled WGS sequence"/>
</dbReference>
<keyword evidence="5 6" id="KW-0472">Membrane</keyword>
<evidence type="ECO:0000313" key="8">
    <source>
        <dbReference type="Proteomes" id="UP000031937"/>
    </source>
</evidence>
<dbReference type="PANTHER" id="PTHR30250:SF11">
    <property type="entry name" value="O-ANTIGEN TRANSPORTER-RELATED"/>
    <property type="match status" value="1"/>
</dbReference>
<evidence type="ECO:0000256" key="6">
    <source>
        <dbReference type="SAM" id="Phobius"/>
    </source>
</evidence>
<dbReference type="Pfam" id="PF01943">
    <property type="entry name" value="Polysacc_synt"/>
    <property type="match status" value="1"/>
</dbReference>
<comment type="subcellular location">
    <subcellularLocation>
        <location evidence="1">Cell membrane</location>
        <topology evidence="1">Multi-pass membrane protein</topology>
    </subcellularLocation>
</comment>
<feature type="transmembrane region" description="Helical" evidence="6">
    <location>
        <begin position="358"/>
        <end position="377"/>
    </location>
</feature>
<dbReference type="GO" id="GO:0005886">
    <property type="term" value="C:plasma membrane"/>
    <property type="evidence" value="ECO:0007669"/>
    <property type="project" value="UniProtKB-SubCell"/>
</dbReference>
<feature type="transmembrane region" description="Helical" evidence="6">
    <location>
        <begin position="178"/>
        <end position="199"/>
    </location>
</feature>
<accession>A0AB34R9S3</accession>
<keyword evidence="2" id="KW-1003">Cell membrane</keyword>
<proteinExistence type="predicted"/>
<dbReference type="InterPro" id="IPR050833">
    <property type="entry name" value="Poly_Biosynth_Transport"/>
</dbReference>
<organism evidence="7 8">
    <name type="scientific">Sanguibacteroides justesenii</name>
    <dbReference type="NCBI Taxonomy" id="1547597"/>
    <lineage>
        <taxon>Bacteria</taxon>
        <taxon>Pseudomonadati</taxon>
        <taxon>Bacteroidota</taxon>
        <taxon>Bacteroidia</taxon>
        <taxon>Bacteroidales</taxon>
        <taxon>Porphyromonadaceae</taxon>
        <taxon>Sanguibacteroides</taxon>
    </lineage>
</organism>
<name>A0AB34R9S3_9PORP</name>
<feature type="transmembrane region" description="Helical" evidence="6">
    <location>
        <begin position="447"/>
        <end position="465"/>
    </location>
</feature>
<feature type="transmembrane region" description="Helical" evidence="6">
    <location>
        <begin position="290"/>
        <end position="312"/>
    </location>
</feature>
<evidence type="ECO:0000256" key="4">
    <source>
        <dbReference type="ARBA" id="ARBA00022989"/>
    </source>
</evidence>
<protein>
    <recommendedName>
        <fullName evidence="9">Polysaccharide biosynthesis protein C-terminal domain-containing protein</fullName>
    </recommendedName>
</protein>
<feature type="transmembrane region" description="Helical" evidence="6">
    <location>
        <begin position="149"/>
        <end position="172"/>
    </location>
</feature>
<evidence type="ECO:0000313" key="7">
    <source>
        <dbReference type="EMBL" id="KIO46922.1"/>
    </source>
</evidence>
<dbReference type="InterPro" id="IPR002797">
    <property type="entry name" value="Polysacc_synth"/>
</dbReference>
<evidence type="ECO:0000256" key="2">
    <source>
        <dbReference type="ARBA" id="ARBA00022475"/>
    </source>
</evidence>
<feature type="transmembrane region" description="Helical" evidence="6">
    <location>
        <begin position="416"/>
        <end position="435"/>
    </location>
</feature>
<evidence type="ECO:0008006" key="9">
    <source>
        <dbReference type="Google" id="ProtNLM"/>
    </source>
</evidence>
<feature type="transmembrane region" description="Helical" evidence="6">
    <location>
        <begin position="383"/>
        <end position="404"/>
    </location>
</feature>
<gene>
    <name evidence="7" type="ORF">IE90_02575</name>
</gene>
<evidence type="ECO:0000256" key="5">
    <source>
        <dbReference type="ARBA" id="ARBA00023136"/>
    </source>
</evidence>